<dbReference type="GO" id="GO:0005737">
    <property type="term" value="C:cytoplasm"/>
    <property type="evidence" value="ECO:0007669"/>
    <property type="project" value="UniProtKB-SubCell"/>
</dbReference>
<dbReference type="SMART" id="SM00451">
    <property type="entry name" value="ZnF_U1"/>
    <property type="match status" value="2"/>
</dbReference>
<evidence type="ECO:0000313" key="11">
    <source>
        <dbReference type="EMBL" id="CAH1789401.1"/>
    </source>
</evidence>
<dbReference type="GO" id="GO:0003676">
    <property type="term" value="F:nucleic acid binding"/>
    <property type="evidence" value="ECO:0007669"/>
    <property type="project" value="InterPro"/>
</dbReference>
<evidence type="ECO:0000256" key="4">
    <source>
        <dbReference type="ARBA" id="ARBA00022723"/>
    </source>
</evidence>
<organism evidence="11 12">
    <name type="scientific">Owenia fusiformis</name>
    <name type="common">Polychaete worm</name>
    <dbReference type="NCBI Taxonomy" id="6347"/>
    <lineage>
        <taxon>Eukaryota</taxon>
        <taxon>Metazoa</taxon>
        <taxon>Spiralia</taxon>
        <taxon>Lophotrochozoa</taxon>
        <taxon>Annelida</taxon>
        <taxon>Polychaeta</taxon>
        <taxon>Sedentaria</taxon>
        <taxon>Canalipalpata</taxon>
        <taxon>Sabellida</taxon>
        <taxon>Oweniida</taxon>
        <taxon>Oweniidae</taxon>
        <taxon>Owenia</taxon>
    </lineage>
</organism>
<gene>
    <name evidence="11" type="ORF">OFUS_LOCUS14768</name>
</gene>
<dbReference type="InterPro" id="IPR013087">
    <property type="entry name" value="Znf_C2H2_type"/>
</dbReference>
<keyword evidence="12" id="KW-1185">Reference proteome</keyword>
<keyword evidence="3" id="KW-0690">Ribosome biogenesis</keyword>
<dbReference type="SUPFAM" id="SSF57667">
    <property type="entry name" value="beta-beta-alpha zinc fingers"/>
    <property type="match status" value="2"/>
</dbReference>
<evidence type="ECO:0000259" key="10">
    <source>
        <dbReference type="PROSITE" id="PS00028"/>
    </source>
</evidence>
<dbReference type="Proteomes" id="UP000749559">
    <property type="component" value="Unassembled WGS sequence"/>
</dbReference>
<dbReference type="Pfam" id="PF12756">
    <property type="entry name" value="zf-C2H2_2"/>
    <property type="match status" value="1"/>
</dbReference>
<sequence>MSAYTCISCRVAFADPEVQRAHYKADWHRYNLKRKVAELPPVTAEEFQQRVLAQRAQVAGESEDKSKHCNICNKHFSTSNAYVNHISSKKHKEMEAREKAKLQKQIEKQKEKGLVETDAIAEKNAINMAIKDSLSAAQGQSSGQSSSAGQRSRTDNVREEKDMDVGGSDADSDEWEEEMLGLEECLFCSYVSASLENNIKHMTERHSFFIPDAEYLTDLEGLIVYLGEKVGVGKVCLWCNEKGKSFYTTKSVQKHMLDKGHCKILHEGDAVYEYTDFYDYSSSYPDQVEGEDADMEVDVTTEVQDEGFKLVLPSGASVGHRSLMRYYKQNLPPSRAVTPATSKLLLHYKALGWTGAKGAVAERRAKDLGYLQRSKQKHFTRLGIQGNKTMQHHYRPQVIF</sequence>
<evidence type="ECO:0000256" key="5">
    <source>
        <dbReference type="ARBA" id="ARBA00022737"/>
    </source>
</evidence>
<reference evidence="11" key="1">
    <citation type="submission" date="2022-03" db="EMBL/GenBank/DDBJ databases">
        <authorList>
            <person name="Martin C."/>
        </authorList>
    </citation>
    <scope>NUCLEOTIDE SEQUENCE</scope>
</reference>
<dbReference type="AlphaFoldDB" id="A0A8S4P8M1"/>
<dbReference type="PROSITE" id="PS00028">
    <property type="entry name" value="ZINC_FINGER_C2H2_1"/>
    <property type="match status" value="2"/>
</dbReference>
<comment type="caution">
    <text evidence="11">The sequence shown here is derived from an EMBL/GenBank/DDBJ whole genome shotgun (WGS) entry which is preliminary data.</text>
</comment>
<keyword evidence="7" id="KW-0862">Zinc</keyword>
<evidence type="ECO:0000256" key="8">
    <source>
        <dbReference type="ARBA" id="ARBA00034126"/>
    </source>
</evidence>
<dbReference type="InterPro" id="IPR022755">
    <property type="entry name" value="Znf_C2H2_jaz"/>
</dbReference>
<dbReference type="Pfam" id="PF12171">
    <property type="entry name" value="zf-C2H2_jaz"/>
    <property type="match status" value="1"/>
</dbReference>
<comment type="subcellular location">
    <subcellularLocation>
        <location evidence="1">Cytoplasm</location>
    </subcellularLocation>
</comment>
<dbReference type="InterPro" id="IPR041661">
    <property type="entry name" value="ZN622/Rei1/Reh1_Znf-C2H2"/>
</dbReference>
<dbReference type="SMART" id="SM00355">
    <property type="entry name" value="ZnF_C2H2"/>
    <property type="match status" value="4"/>
</dbReference>
<keyword evidence="6" id="KW-0863">Zinc-finger</keyword>
<feature type="region of interest" description="Disordered" evidence="9">
    <location>
        <begin position="134"/>
        <end position="173"/>
    </location>
</feature>
<accession>A0A8S4P8M1</accession>
<comment type="similarity">
    <text evidence="8">Belongs to the REI1 family.</text>
</comment>
<protein>
    <recommendedName>
        <fullName evidence="10">C2H2-type domain-containing protein</fullName>
    </recommendedName>
</protein>
<feature type="compositionally biased region" description="Low complexity" evidence="9">
    <location>
        <begin position="135"/>
        <end position="151"/>
    </location>
</feature>
<dbReference type="EMBL" id="CAIIXF020000007">
    <property type="protein sequence ID" value="CAH1789401.1"/>
    <property type="molecule type" value="Genomic_DNA"/>
</dbReference>
<evidence type="ECO:0000256" key="9">
    <source>
        <dbReference type="SAM" id="MobiDB-lite"/>
    </source>
</evidence>
<dbReference type="InterPro" id="IPR040025">
    <property type="entry name" value="Znf622/Rei1/Reh1"/>
</dbReference>
<evidence type="ECO:0000256" key="2">
    <source>
        <dbReference type="ARBA" id="ARBA00022490"/>
    </source>
</evidence>
<name>A0A8S4P8M1_OWEFU</name>
<evidence type="ECO:0000313" key="12">
    <source>
        <dbReference type="Proteomes" id="UP000749559"/>
    </source>
</evidence>
<evidence type="ECO:0000256" key="7">
    <source>
        <dbReference type="ARBA" id="ARBA00022833"/>
    </source>
</evidence>
<dbReference type="PANTHER" id="PTHR13182:SF8">
    <property type="entry name" value="CYTOPLASMIC 60S SUBUNIT BIOGENESIS FACTOR ZNF622"/>
    <property type="match status" value="1"/>
</dbReference>
<dbReference type="PANTHER" id="PTHR13182">
    <property type="entry name" value="ZINC FINGER PROTEIN 622"/>
    <property type="match status" value="1"/>
</dbReference>
<evidence type="ECO:0000256" key="1">
    <source>
        <dbReference type="ARBA" id="ARBA00004496"/>
    </source>
</evidence>
<dbReference type="InterPro" id="IPR003604">
    <property type="entry name" value="Matrin/U1-like-C_Znf_C2H2"/>
</dbReference>
<feature type="domain" description="C2H2-type" evidence="10">
    <location>
        <begin position="6"/>
        <end position="28"/>
    </location>
</feature>
<dbReference type="GO" id="GO:0042273">
    <property type="term" value="P:ribosomal large subunit biogenesis"/>
    <property type="evidence" value="ECO:0007669"/>
    <property type="project" value="TreeGrafter"/>
</dbReference>
<evidence type="ECO:0000256" key="3">
    <source>
        <dbReference type="ARBA" id="ARBA00022517"/>
    </source>
</evidence>
<proteinExistence type="inferred from homology"/>
<dbReference type="Gene3D" id="3.30.160.60">
    <property type="entry name" value="Classic Zinc Finger"/>
    <property type="match status" value="1"/>
</dbReference>
<dbReference type="GO" id="GO:0030687">
    <property type="term" value="C:preribosome, large subunit precursor"/>
    <property type="evidence" value="ECO:0007669"/>
    <property type="project" value="TreeGrafter"/>
</dbReference>
<keyword evidence="5" id="KW-0677">Repeat</keyword>
<dbReference type="OrthoDB" id="19329at2759"/>
<feature type="domain" description="C2H2-type" evidence="10">
    <location>
        <begin position="69"/>
        <end position="91"/>
    </location>
</feature>
<dbReference type="GO" id="GO:0008270">
    <property type="term" value="F:zinc ion binding"/>
    <property type="evidence" value="ECO:0007669"/>
    <property type="project" value="UniProtKB-KW"/>
</dbReference>
<evidence type="ECO:0000256" key="6">
    <source>
        <dbReference type="ARBA" id="ARBA00022771"/>
    </source>
</evidence>
<feature type="compositionally biased region" description="Basic and acidic residues" evidence="9">
    <location>
        <begin position="152"/>
        <end position="164"/>
    </location>
</feature>
<dbReference type="InterPro" id="IPR036236">
    <property type="entry name" value="Znf_C2H2_sf"/>
</dbReference>
<keyword evidence="4" id="KW-0479">Metal-binding</keyword>
<keyword evidence="2" id="KW-0963">Cytoplasm</keyword>